<dbReference type="Proteomes" id="UP000039865">
    <property type="component" value="Unassembled WGS sequence"/>
</dbReference>
<organism evidence="1 2">
    <name type="scientific">Stylonychia lemnae</name>
    <name type="common">Ciliate</name>
    <dbReference type="NCBI Taxonomy" id="5949"/>
    <lineage>
        <taxon>Eukaryota</taxon>
        <taxon>Sar</taxon>
        <taxon>Alveolata</taxon>
        <taxon>Ciliophora</taxon>
        <taxon>Intramacronucleata</taxon>
        <taxon>Spirotrichea</taxon>
        <taxon>Stichotrichia</taxon>
        <taxon>Sporadotrichida</taxon>
        <taxon>Oxytrichidae</taxon>
        <taxon>Stylonychinae</taxon>
        <taxon>Stylonychia</taxon>
    </lineage>
</organism>
<evidence type="ECO:0000313" key="1">
    <source>
        <dbReference type="EMBL" id="CDW74311.1"/>
    </source>
</evidence>
<proteinExistence type="predicted"/>
<accession>A0A077ZXN5</accession>
<reference evidence="1 2" key="1">
    <citation type="submission" date="2014-06" db="EMBL/GenBank/DDBJ databases">
        <authorList>
            <person name="Swart Estienne"/>
        </authorList>
    </citation>
    <scope>NUCLEOTIDE SEQUENCE [LARGE SCALE GENOMIC DNA]</scope>
    <source>
        <strain evidence="1 2">130c</strain>
    </source>
</reference>
<keyword evidence="2" id="KW-1185">Reference proteome</keyword>
<sequence length="319" mass="38938">MDTVQYFYYPIGFKLYQKYLDEDSYLAKFCSQTDKMILFNHQNIENYDYSNSNIINSRKIYKFSFQLSVLIRENHFFADFKNYLNAMMNKKKILNDDVICNESVEDDILGKLLMTYSQFKERNFGQIFRTRDAAFVRKWLLRIYPAQEKYIKKLGCVYIYVDEDDLELLRQNKLLHPLFYKIGFTTRDPRQRVMEEIVKCQKIFILVDAFYTYYPEYLEFYMHCYFHKQRLRVEYDNPKIIERGEGNPGLSECFQVSYKEILILLLKLKSYLVSLYEDCEETQKFQLRFSHQNWFWKNLHETSANFFEQIKEKCDQQKI</sequence>
<dbReference type="Pfam" id="PF13455">
    <property type="entry name" value="MUG113"/>
    <property type="match status" value="1"/>
</dbReference>
<dbReference type="EMBL" id="CCKQ01003207">
    <property type="protein sequence ID" value="CDW74311.1"/>
    <property type="molecule type" value="Genomic_DNA"/>
</dbReference>
<protein>
    <submittedName>
        <fullName evidence="1">Uncharacterized protein</fullName>
    </submittedName>
</protein>
<name>A0A077ZXN5_STYLE</name>
<dbReference type="AlphaFoldDB" id="A0A077ZXN5"/>
<gene>
    <name evidence="1" type="primary">Contig7671.g8179</name>
    <name evidence="1" type="ORF">STYLEM_3306</name>
</gene>
<dbReference type="InParanoid" id="A0A077ZXN5"/>
<evidence type="ECO:0000313" key="2">
    <source>
        <dbReference type="Proteomes" id="UP000039865"/>
    </source>
</evidence>